<name>D8RZH5_SELML</name>
<dbReference type="GO" id="GO:0071949">
    <property type="term" value="F:FAD binding"/>
    <property type="evidence" value="ECO:0007669"/>
    <property type="project" value="InterPro"/>
</dbReference>
<dbReference type="InterPro" id="IPR006094">
    <property type="entry name" value="Oxid_FAD_bind_N"/>
</dbReference>
<dbReference type="FunCoup" id="D8RZH5">
    <property type="interactions" value="530"/>
</dbReference>
<dbReference type="PANTHER" id="PTHR13878">
    <property type="entry name" value="GULONOLACTONE OXIDASE"/>
    <property type="match status" value="1"/>
</dbReference>
<feature type="domain" description="FAD-binding PCMH-type" evidence="4">
    <location>
        <begin position="109"/>
        <end position="293"/>
    </location>
</feature>
<dbReference type="InterPro" id="IPR036318">
    <property type="entry name" value="FAD-bd_PCMH-like_sf"/>
</dbReference>
<keyword evidence="2" id="KW-0560">Oxidoreductase</keyword>
<accession>D8RZH5</accession>
<dbReference type="Gramene" id="EFJ22299">
    <property type="protein sequence ID" value="EFJ22299"/>
    <property type="gene ID" value="SELMODRAFT_105578"/>
</dbReference>
<dbReference type="GO" id="GO:0016491">
    <property type="term" value="F:oxidoreductase activity"/>
    <property type="evidence" value="ECO:0000318"/>
    <property type="project" value="GO_Central"/>
</dbReference>
<comment type="similarity">
    <text evidence="1">Belongs to the oxygen-dependent FAD-linked oxidoreductase family.</text>
</comment>
<evidence type="ECO:0000256" key="2">
    <source>
        <dbReference type="ARBA" id="ARBA00023002"/>
    </source>
</evidence>
<dbReference type="InterPro" id="IPR012951">
    <property type="entry name" value="BBE"/>
</dbReference>
<dbReference type="InParanoid" id="D8RZH5"/>
<dbReference type="OMA" id="VAQGMTC"/>
<dbReference type="Proteomes" id="UP000001514">
    <property type="component" value="Unassembled WGS sequence"/>
</dbReference>
<evidence type="ECO:0000256" key="3">
    <source>
        <dbReference type="SAM" id="SignalP"/>
    </source>
</evidence>
<dbReference type="EMBL" id="GL377596">
    <property type="protein sequence ID" value="EFJ22299.1"/>
    <property type="molecule type" value="Genomic_DNA"/>
</dbReference>
<sequence>MITFLPLSLRGAAAAGSCRCLPSQECWPDAKTWESFNASVGGALIAAKPLGFPCHDPYFDENACKLVTENSGDPFWRSDQPSALQVPNMEMDGDKGCLLRGDRASECLQGAVPMYVVDVSTVSQVQKAVSFASQHNLRLVIKNSGHDMTGKNTAPGSLSIWVHHLKDITFSDKFHELADCHTGKNTPSVKVGAGVQWEEVYAAAHKNKRTVVGAQCVSVGAAGGYPQGGGHSQLSPSFGLAADNVLEYDVVTADGKLVVANSCQNKELFWALRGGGGGTFGVVTAVTYVAHPALTNLVFASYIITTGPNSTSSAFKDLLAKVISLNPSMADAGWGGFFIAAGKTLIAQYLLPNKDMAFAEKSLQPLLAYVEGWKNELVVVSGKIKEFSSYYEWHLENQCTNGKCGFPSGFSQLEASRLIPRTLAEKSPYKLAEALVSLGEMGFQRISGYLVGGGKVSKAQDNAVNPAWRNALLHVLYVRPFAENSTMETKSSLASEMSSGYKMLTDLTPGSGSYMNEANRNEPSWQQSFFGSNYDALKKIKDKVDPSGLFVCTHCVGSEDWSPDLNCRVSR</sequence>
<keyword evidence="3" id="KW-0732">Signal</keyword>
<dbReference type="PROSITE" id="PS51387">
    <property type="entry name" value="FAD_PCMH"/>
    <property type="match status" value="1"/>
</dbReference>
<evidence type="ECO:0000256" key="1">
    <source>
        <dbReference type="ARBA" id="ARBA00005466"/>
    </source>
</evidence>
<gene>
    <name evidence="5" type="ORF">SELMODRAFT_105578</name>
</gene>
<proteinExistence type="inferred from homology"/>
<evidence type="ECO:0000259" key="4">
    <source>
        <dbReference type="PROSITE" id="PS51387"/>
    </source>
</evidence>
<dbReference type="Pfam" id="PF08031">
    <property type="entry name" value="BBE"/>
    <property type="match status" value="1"/>
</dbReference>
<reference evidence="5 6" key="1">
    <citation type="journal article" date="2011" name="Science">
        <title>The Selaginella genome identifies genetic changes associated with the evolution of vascular plants.</title>
        <authorList>
            <person name="Banks J.A."/>
            <person name="Nishiyama T."/>
            <person name="Hasebe M."/>
            <person name="Bowman J.L."/>
            <person name="Gribskov M."/>
            <person name="dePamphilis C."/>
            <person name="Albert V.A."/>
            <person name="Aono N."/>
            <person name="Aoyama T."/>
            <person name="Ambrose B.A."/>
            <person name="Ashton N.W."/>
            <person name="Axtell M.J."/>
            <person name="Barker E."/>
            <person name="Barker M.S."/>
            <person name="Bennetzen J.L."/>
            <person name="Bonawitz N.D."/>
            <person name="Chapple C."/>
            <person name="Cheng C."/>
            <person name="Correa L.G."/>
            <person name="Dacre M."/>
            <person name="DeBarry J."/>
            <person name="Dreyer I."/>
            <person name="Elias M."/>
            <person name="Engstrom E.M."/>
            <person name="Estelle M."/>
            <person name="Feng L."/>
            <person name="Finet C."/>
            <person name="Floyd S.K."/>
            <person name="Frommer W.B."/>
            <person name="Fujita T."/>
            <person name="Gramzow L."/>
            <person name="Gutensohn M."/>
            <person name="Harholt J."/>
            <person name="Hattori M."/>
            <person name="Heyl A."/>
            <person name="Hirai T."/>
            <person name="Hiwatashi Y."/>
            <person name="Ishikawa M."/>
            <person name="Iwata M."/>
            <person name="Karol K.G."/>
            <person name="Koehler B."/>
            <person name="Kolukisaoglu U."/>
            <person name="Kubo M."/>
            <person name="Kurata T."/>
            <person name="Lalonde S."/>
            <person name="Li K."/>
            <person name="Li Y."/>
            <person name="Litt A."/>
            <person name="Lyons E."/>
            <person name="Manning G."/>
            <person name="Maruyama T."/>
            <person name="Michael T.P."/>
            <person name="Mikami K."/>
            <person name="Miyazaki S."/>
            <person name="Morinaga S."/>
            <person name="Murata T."/>
            <person name="Mueller-Roeber B."/>
            <person name="Nelson D.R."/>
            <person name="Obara M."/>
            <person name="Oguri Y."/>
            <person name="Olmstead R.G."/>
            <person name="Onodera N."/>
            <person name="Petersen B.L."/>
            <person name="Pils B."/>
            <person name="Prigge M."/>
            <person name="Rensing S.A."/>
            <person name="Riano-Pachon D.M."/>
            <person name="Roberts A.W."/>
            <person name="Sato Y."/>
            <person name="Scheller H.V."/>
            <person name="Schulz B."/>
            <person name="Schulz C."/>
            <person name="Shakirov E.V."/>
            <person name="Shibagaki N."/>
            <person name="Shinohara N."/>
            <person name="Shippen D.E."/>
            <person name="Soerensen I."/>
            <person name="Sotooka R."/>
            <person name="Sugimoto N."/>
            <person name="Sugita M."/>
            <person name="Sumikawa N."/>
            <person name="Tanurdzic M."/>
            <person name="Theissen G."/>
            <person name="Ulvskov P."/>
            <person name="Wakazuki S."/>
            <person name="Weng J.K."/>
            <person name="Willats W.W."/>
            <person name="Wipf D."/>
            <person name="Wolf P.G."/>
            <person name="Yang L."/>
            <person name="Zimmer A.D."/>
            <person name="Zhu Q."/>
            <person name="Mitros T."/>
            <person name="Hellsten U."/>
            <person name="Loque D."/>
            <person name="Otillar R."/>
            <person name="Salamov A."/>
            <person name="Schmutz J."/>
            <person name="Shapiro H."/>
            <person name="Lindquist E."/>
            <person name="Lucas S."/>
            <person name="Rokhsar D."/>
            <person name="Grigoriev I.V."/>
        </authorList>
    </citation>
    <scope>NUCLEOTIDE SEQUENCE [LARGE SCALE GENOMIC DNA]</scope>
</reference>
<dbReference type="Pfam" id="PF01565">
    <property type="entry name" value="FAD_binding_4"/>
    <property type="match status" value="1"/>
</dbReference>
<dbReference type="KEGG" id="smo:SELMODRAFT_105578"/>
<dbReference type="InterPro" id="IPR050432">
    <property type="entry name" value="FAD-linked_Oxidoreductases_BP"/>
</dbReference>
<dbReference type="AlphaFoldDB" id="D8RZH5"/>
<keyword evidence="6" id="KW-1185">Reference proteome</keyword>
<dbReference type="InterPro" id="IPR016166">
    <property type="entry name" value="FAD-bd_PCMH"/>
</dbReference>
<dbReference type="InterPro" id="IPR016169">
    <property type="entry name" value="FAD-bd_PCMH_sub2"/>
</dbReference>
<dbReference type="HOGENOM" id="CLU_018354_4_4_1"/>
<dbReference type="eggNOG" id="ENOG502QQWK">
    <property type="taxonomic scope" value="Eukaryota"/>
</dbReference>
<dbReference type="PANTHER" id="PTHR13878:SF91">
    <property type="entry name" value="FAD BINDING DOMAIN PROTEIN (AFU_ORTHOLOGUE AFUA_6G12070)-RELATED"/>
    <property type="match status" value="1"/>
</dbReference>
<feature type="signal peptide" evidence="3">
    <location>
        <begin position="1"/>
        <end position="15"/>
    </location>
</feature>
<feature type="chain" id="PRO_5013402162" description="FAD-binding PCMH-type domain-containing protein" evidence="3">
    <location>
        <begin position="16"/>
        <end position="571"/>
    </location>
</feature>
<dbReference type="SUPFAM" id="SSF56176">
    <property type="entry name" value="FAD-binding/transporter-associated domain-like"/>
    <property type="match status" value="1"/>
</dbReference>
<organism evidence="6">
    <name type="scientific">Selaginella moellendorffii</name>
    <name type="common">Spikemoss</name>
    <dbReference type="NCBI Taxonomy" id="88036"/>
    <lineage>
        <taxon>Eukaryota</taxon>
        <taxon>Viridiplantae</taxon>
        <taxon>Streptophyta</taxon>
        <taxon>Embryophyta</taxon>
        <taxon>Tracheophyta</taxon>
        <taxon>Lycopodiopsida</taxon>
        <taxon>Selaginellales</taxon>
        <taxon>Selaginellaceae</taxon>
        <taxon>Selaginella</taxon>
    </lineage>
</organism>
<protein>
    <recommendedName>
        <fullName evidence="4">FAD-binding PCMH-type domain-containing protein</fullName>
    </recommendedName>
</protein>
<evidence type="ECO:0000313" key="6">
    <source>
        <dbReference type="Proteomes" id="UP000001514"/>
    </source>
</evidence>
<dbReference type="Gene3D" id="3.30.465.10">
    <property type="match status" value="2"/>
</dbReference>
<evidence type="ECO:0000313" key="5">
    <source>
        <dbReference type="EMBL" id="EFJ22299.1"/>
    </source>
</evidence>